<protein>
    <recommendedName>
        <fullName evidence="3">RNase H type-1 domain-containing protein</fullName>
    </recommendedName>
</protein>
<evidence type="ECO:0008006" key="3">
    <source>
        <dbReference type="Google" id="ProtNLM"/>
    </source>
</evidence>
<gene>
    <name evidence="1" type="ORF">V6N12_058873</name>
</gene>
<reference evidence="1 2" key="1">
    <citation type="journal article" date="2024" name="G3 (Bethesda)">
        <title>Genome assembly of Hibiscus sabdariffa L. provides insights into metabolisms of medicinal natural products.</title>
        <authorList>
            <person name="Kim T."/>
        </authorList>
    </citation>
    <scope>NUCLEOTIDE SEQUENCE [LARGE SCALE GENOMIC DNA]</scope>
    <source>
        <strain evidence="1">TK-2024</strain>
        <tissue evidence="1">Old leaves</tissue>
    </source>
</reference>
<sequence>MTASSRLKASNGQRQQQRVTAHWMSPTRGWYKDVSVSYIYREANIVADYLAKLGRIKVLKEYFFFVPREGALPLLQRNLEHLSEDVYIRDHTSEVLGD</sequence>
<dbReference type="EMBL" id="JBBPBM010000010">
    <property type="protein sequence ID" value="KAK8565307.1"/>
    <property type="molecule type" value="Genomic_DNA"/>
</dbReference>
<keyword evidence="2" id="KW-1185">Reference proteome</keyword>
<name>A0ABR2EW77_9ROSI</name>
<evidence type="ECO:0000313" key="1">
    <source>
        <dbReference type="EMBL" id="KAK8565307.1"/>
    </source>
</evidence>
<proteinExistence type="predicted"/>
<evidence type="ECO:0000313" key="2">
    <source>
        <dbReference type="Proteomes" id="UP001472677"/>
    </source>
</evidence>
<dbReference type="Proteomes" id="UP001472677">
    <property type="component" value="Unassembled WGS sequence"/>
</dbReference>
<accession>A0ABR2EW77</accession>
<organism evidence="1 2">
    <name type="scientific">Hibiscus sabdariffa</name>
    <name type="common">roselle</name>
    <dbReference type="NCBI Taxonomy" id="183260"/>
    <lineage>
        <taxon>Eukaryota</taxon>
        <taxon>Viridiplantae</taxon>
        <taxon>Streptophyta</taxon>
        <taxon>Embryophyta</taxon>
        <taxon>Tracheophyta</taxon>
        <taxon>Spermatophyta</taxon>
        <taxon>Magnoliopsida</taxon>
        <taxon>eudicotyledons</taxon>
        <taxon>Gunneridae</taxon>
        <taxon>Pentapetalae</taxon>
        <taxon>rosids</taxon>
        <taxon>malvids</taxon>
        <taxon>Malvales</taxon>
        <taxon>Malvaceae</taxon>
        <taxon>Malvoideae</taxon>
        <taxon>Hibiscus</taxon>
    </lineage>
</organism>
<comment type="caution">
    <text evidence="1">The sequence shown here is derived from an EMBL/GenBank/DDBJ whole genome shotgun (WGS) entry which is preliminary data.</text>
</comment>